<dbReference type="EMBL" id="JAAGRR010000011">
    <property type="protein sequence ID" value="NDY41612.1"/>
    <property type="molecule type" value="Genomic_DNA"/>
</dbReference>
<feature type="transmembrane region" description="Helical" evidence="1">
    <location>
        <begin position="39"/>
        <end position="59"/>
    </location>
</feature>
<organism evidence="2 3">
    <name type="scientific">Dissulfurirhabdus thermomarina</name>
    <dbReference type="NCBI Taxonomy" id="1765737"/>
    <lineage>
        <taxon>Bacteria</taxon>
        <taxon>Deltaproteobacteria</taxon>
        <taxon>Dissulfurirhabdaceae</taxon>
        <taxon>Dissulfurirhabdus</taxon>
    </lineage>
</organism>
<dbReference type="AlphaFoldDB" id="A0A6N9TK24"/>
<feature type="transmembrane region" description="Helical" evidence="1">
    <location>
        <begin position="6"/>
        <end position="27"/>
    </location>
</feature>
<gene>
    <name evidence="2" type="ORF">G3N55_01935</name>
</gene>
<evidence type="ECO:0000256" key="1">
    <source>
        <dbReference type="SAM" id="Phobius"/>
    </source>
</evidence>
<dbReference type="Pfam" id="PF12966">
    <property type="entry name" value="AtpR"/>
    <property type="match status" value="1"/>
</dbReference>
<protein>
    <submittedName>
        <fullName evidence="2">ATP synthase subunit I</fullName>
    </submittedName>
</protein>
<dbReference type="Proteomes" id="UP000469346">
    <property type="component" value="Unassembled WGS sequence"/>
</dbReference>
<reference evidence="2 3" key="1">
    <citation type="submission" date="2020-02" db="EMBL/GenBank/DDBJ databases">
        <title>Comparative genomics of sulfur disproportionating microorganisms.</title>
        <authorList>
            <person name="Ward L.M."/>
            <person name="Bertran E."/>
            <person name="Johnston D.T."/>
        </authorList>
    </citation>
    <scope>NUCLEOTIDE SEQUENCE [LARGE SCALE GENOMIC DNA]</scope>
    <source>
        <strain evidence="2 3">DSM 100025</strain>
    </source>
</reference>
<comment type="caution">
    <text evidence="2">The sequence shown here is derived from an EMBL/GenBank/DDBJ whole genome shotgun (WGS) entry which is preliminary data.</text>
</comment>
<accession>A0A6N9TK24</accession>
<evidence type="ECO:0000313" key="2">
    <source>
        <dbReference type="EMBL" id="NDY41612.1"/>
    </source>
</evidence>
<name>A0A6N9TK24_DISTH</name>
<sequence>MTGPAPLALSAAAGALIGAAFFGGLWLTLRRLPGARRPGLLAAASYALRLGLAVAGFAAVSGGRWDRLAACLAGFVAARIAMARRLGPGREREAAPPCR</sequence>
<keyword evidence="1" id="KW-0812">Transmembrane</keyword>
<evidence type="ECO:0000313" key="3">
    <source>
        <dbReference type="Proteomes" id="UP000469346"/>
    </source>
</evidence>
<keyword evidence="1" id="KW-1133">Transmembrane helix</keyword>
<dbReference type="NCBIfam" id="TIGR03165">
    <property type="entry name" value="F1F0_chp_2"/>
    <property type="match status" value="1"/>
</dbReference>
<keyword evidence="3" id="KW-1185">Reference proteome</keyword>
<proteinExistence type="predicted"/>
<dbReference type="RefSeq" id="WP_163297768.1">
    <property type="nucleotide sequence ID" value="NZ_JAAGRR010000011.1"/>
</dbReference>
<keyword evidence="1" id="KW-0472">Membrane</keyword>
<dbReference type="InterPro" id="IPR017581">
    <property type="entry name" value="AtpR-like"/>
</dbReference>